<evidence type="ECO:0000256" key="1">
    <source>
        <dbReference type="SAM" id="MobiDB-lite"/>
    </source>
</evidence>
<feature type="compositionally biased region" description="Low complexity" evidence="1">
    <location>
        <begin position="22"/>
        <end position="36"/>
    </location>
</feature>
<evidence type="ECO:0000313" key="4">
    <source>
        <dbReference type="Proteomes" id="UP000441523"/>
    </source>
</evidence>
<evidence type="ECO:0000259" key="2">
    <source>
        <dbReference type="Pfam" id="PF18557"/>
    </source>
</evidence>
<dbReference type="EMBL" id="VZZJ01000028">
    <property type="protein sequence ID" value="KAB1070396.1"/>
    <property type="molecule type" value="Genomic_DNA"/>
</dbReference>
<evidence type="ECO:0000313" key="3">
    <source>
        <dbReference type="EMBL" id="KAB1070396.1"/>
    </source>
</evidence>
<feature type="domain" description="Anti-sigma factor NepR" evidence="2">
    <location>
        <begin position="47"/>
        <end position="81"/>
    </location>
</feature>
<keyword evidence="4" id="KW-1185">Reference proteome</keyword>
<dbReference type="RefSeq" id="WP_150965961.1">
    <property type="nucleotide sequence ID" value="NZ_VZZJ01000028.1"/>
</dbReference>
<gene>
    <name evidence="3" type="ORF">F6X51_22715</name>
</gene>
<name>A0A6N6MMD0_9HYPH</name>
<feature type="region of interest" description="Disordered" evidence="1">
    <location>
        <begin position="1"/>
        <end position="43"/>
    </location>
</feature>
<feature type="compositionally biased region" description="Basic and acidic residues" evidence="1">
    <location>
        <begin position="1"/>
        <end position="12"/>
    </location>
</feature>
<comment type="caution">
    <text evidence="3">The sequence shown here is derived from an EMBL/GenBank/DDBJ whole genome shotgun (WGS) entry which is preliminary data.</text>
</comment>
<dbReference type="Pfam" id="PF18557">
    <property type="entry name" value="NepR"/>
    <property type="match status" value="1"/>
</dbReference>
<dbReference type="InterPro" id="IPR041649">
    <property type="entry name" value="NepR"/>
</dbReference>
<protein>
    <submittedName>
        <fullName evidence="3">Anti-sigma factor</fullName>
    </submittedName>
</protein>
<dbReference type="AlphaFoldDB" id="A0A6N6MMD0"/>
<accession>A0A6N6MMD0</accession>
<sequence>MTEDGKAGDLRHGGRARPPRRQAPGAGSGARPAALADPGQGLSELTQRRLGAHLRAMYDSVVQQPVPDRFRDLILKLDAGEGDKI</sequence>
<proteinExistence type="predicted"/>
<dbReference type="Proteomes" id="UP000441523">
    <property type="component" value="Unassembled WGS sequence"/>
</dbReference>
<organism evidence="3 4">
    <name type="scientific">Methylobacterium planeticum</name>
    <dbReference type="NCBI Taxonomy" id="2615211"/>
    <lineage>
        <taxon>Bacteria</taxon>
        <taxon>Pseudomonadati</taxon>
        <taxon>Pseudomonadota</taxon>
        <taxon>Alphaproteobacteria</taxon>
        <taxon>Hyphomicrobiales</taxon>
        <taxon>Methylobacteriaceae</taxon>
        <taxon>Methylobacterium</taxon>
    </lineage>
</organism>
<reference evidence="3 4" key="1">
    <citation type="submission" date="2019-09" db="EMBL/GenBank/DDBJ databases">
        <title>YIM 132548 draft genome.</title>
        <authorList>
            <person name="Jiang L."/>
        </authorList>
    </citation>
    <scope>NUCLEOTIDE SEQUENCE [LARGE SCALE GENOMIC DNA]</scope>
    <source>
        <strain evidence="3 4">YIM 132548</strain>
    </source>
</reference>